<proteinExistence type="predicted"/>
<evidence type="ECO:0000256" key="1">
    <source>
        <dbReference type="SAM" id="Phobius"/>
    </source>
</evidence>
<gene>
    <name evidence="2" type="ORF">B2A_09355</name>
</gene>
<feature type="non-terminal residue" evidence="2">
    <location>
        <position position="172"/>
    </location>
</feature>
<reference evidence="2" key="2">
    <citation type="journal article" date="2014" name="ISME J.">
        <title>Microbial stratification in low pH oxic and suboxic macroscopic growths along an acid mine drainage.</title>
        <authorList>
            <person name="Mendez-Garcia C."/>
            <person name="Mesa V."/>
            <person name="Sprenger R.R."/>
            <person name="Richter M."/>
            <person name="Diez M.S."/>
            <person name="Solano J."/>
            <person name="Bargiela R."/>
            <person name="Golyshina O.V."/>
            <person name="Manteca A."/>
            <person name="Ramos J.L."/>
            <person name="Gallego J.R."/>
            <person name="Llorente I."/>
            <person name="Martins Dos Santos V.A."/>
            <person name="Jensen O.N."/>
            <person name="Pelaez A.I."/>
            <person name="Sanchez J."/>
            <person name="Ferrer M."/>
        </authorList>
    </citation>
    <scope>NUCLEOTIDE SEQUENCE</scope>
</reference>
<feature type="transmembrane region" description="Helical" evidence="1">
    <location>
        <begin position="145"/>
        <end position="164"/>
    </location>
</feature>
<accession>T0ZBA9</accession>
<feature type="non-terminal residue" evidence="2">
    <location>
        <position position="1"/>
    </location>
</feature>
<dbReference type="AlphaFoldDB" id="T0ZBA9"/>
<dbReference type="EMBL" id="AUZZ01006753">
    <property type="protein sequence ID" value="EQD45296.1"/>
    <property type="molecule type" value="Genomic_DNA"/>
</dbReference>
<reference evidence="2" key="1">
    <citation type="submission" date="2013-08" db="EMBL/GenBank/DDBJ databases">
        <authorList>
            <person name="Mendez C."/>
            <person name="Richter M."/>
            <person name="Ferrer M."/>
            <person name="Sanchez J."/>
        </authorList>
    </citation>
    <scope>NUCLEOTIDE SEQUENCE</scope>
</reference>
<keyword evidence="1" id="KW-0472">Membrane</keyword>
<evidence type="ECO:0000313" key="2">
    <source>
        <dbReference type="EMBL" id="EQD45296.1"/>
    </source>
</evidence>
<feature type="transmembrane region" description="Helical" evidence="1">
    <location>
        <begin position="60"/>
        <end position="78"/>
    </location>
</feature>
<sequence length="172" mass="18121">TAPGAPPGWYPDPDSERQWRVWTGERWSTLTRPYGPSAPIPSPVEALTVLRALHHVRRSGVAATFAGLGLLVSSLAYWPGRAHALGPRSAIIGLDVALALVTWGTVANAVALRALRGRWGLVTVAPGLNALALRATLALERDAPSARPLVAIQALAIALFAALAPRAPWLAI</sequence>
<keyword evidence="1" id="KW-0812">Transmembrane</keyword>
<feature type="transmembrane region" description="Helical" evidence="1">
    <location>
        <begin position="90"/>
        <end position="112"/>
    </location>
</feature>
<keyword evidence="1" id="KW-1133">Transmembrane helix</keyword>
<comment type="caution">
    <text evidence="2">The sequence shown here is derived from an EMBL/GenBank/DDBJ whole genome shotgun (WGS) entry which is preliminary data.</text>
</comment>
<protein>
    <submittedName>
        <fullName evidence="2">Membrane protein</fullName>
    </submittedName>
</protein>
<name>T0ZBA9_9ZZZZ</name>
<organism evidence="2">
    <name type="scientific">mine drainage metagenome</name>
    <dbReference type="NCBI Taxonomy" id="410659"/>
    <lineage>
        <taxon>unclassified sequences</taxon>
        <taxon>metagenomes</taxon>
        <taxon>ecological metagenomes</taxon>
    </lineage>
</organism>
<feature type="transmembrane region" description="Helical" evidence="1">
    <location>
        <begin position="119"/>
        <end position="139"/>
    </location>
</feature>